<protein>
    <submittedName>
        <fullName evidence="1">Uncharacterized protein</fullName>
    </submittedName>
</protein>
<dbReference type="AlphaFoldDB" id="A0A853DDV8"/>
<dbReference type="Proteomes" id="UP000571817">
    <property type="component" value="Unassembled WGS sequence"/>
</dbReference>
<organism evidence="1 2">
    <name type="scientific">Allobranchiibius huperziae</name>
    <dbReference type="NCBI Taxonomy" id="1874116"/>
    <lineage>
        <taxon>Bacteria</taxon>
        <taxon>Bacillati</taxon>
        <taxon>Actinomycetota</taxon>
        <taxon>Actinomycetes</taxon>
        <taxon>Micrococcales</taxon>
        <taxon>Dermacoccaceae</taxon>
        <taxon>Allobranchiibius</taxon>
    </lineage>
</organism>
<evidence type="ECO:0000313" key="2">
    <source>
        <dbReference type="Proteomes" id="UP000571817"/>
    </source>
</evidence>
<proteinExistence type="predicted"/>
<dbReference type="RefSeq" id="WP_179482427.1">
    <property type="nucleotide sequence ID" value="NZ_JACCFW010000001.1"/>
</dbReference>
<dbReference type="EMBL" id="JACCFW010000001">
    <property type="protein sequence ID" value="NYJ75612.1"/>
    <property type="molecule type" value="Genomic_DNA"/>
</dbReference>
<gene>
    <name evidence="1" type="ORF">HNR15_002575</name>
</gene>
<name>A0A853DDV8_9MICO</name>
<accession>A0A853DDV8</accession>
<sequence>MRARSRSPEDLHVQAPNGRWVYVCAVPRGQTLREVQNGSGDFAGDLAVGAINVLQFAAAQFTKRWIIGVLSVDEGPWGGRRRFHVERVEEGDVAARMRELVVQVETGQIVVPPPRGWRLRRKISSGIAGHQ</sequence>
<keyword evidence="2" id="KW-1185">Reference proteome</keyword>
<evidence type="ECO:0000313" key="1">
    <source>
        <dbReference type="EMBL" id="NYJ75612.1"/>
    </source>
</evidence>
<comment type="caution">
    <text evidence="1">The sequence shown here is derived from an EMBL/GenBank/DDBJ whole genome shotgun (WGS) entry which is preliminary data.</text>
</comment>
<reference evidence="1 2" key="1">
    <citation type="submission" date="2020-07" db="EMBL/GenBank/DDBJ databases">
        <title>Sequencing the genomes of 1000 actinobacteria strains.</title>
        <authorList>
            <person name="Klenk H.-P."/>
        </authorList>
    </citation>
    <scope>NUCLEOTIDE SEQUENCE [LARGE SCALE GENOMIC DNA]</scope>
    <source>
        <strain evidence="1 2">DSM 29531</strain>
    </source>
</reference>